<name>A0A1P8Q0E8_9LACO</name>
<dbReference type="STRING" id="1847728.BTM29_01455"/>
<dbReference type="RefSeq" id="WP_076613801.1">
    <property type="nucleotide sequence ID" value="NZ_CP019323.1"/>
</dbReference>
<evidence type="ECO:0000313" key="2">
    <source>
        <dbReference type="Proteomes" id="UP000187499"/>
    </source>
</evidence>
<reference evidence="2" key="1">
    <citation type="submission" date="2016-12" db="EMBL/GenBank/DDBJ databases">
        <authorList>
            <person name="Jung M.Y."/>
            <person name="Lee S.H."/>
        </authorList>
    </citation>
    <scope>NUCLEOTIDE SEQUENCE [LARGE SCALE GENOMIC DNA]</scope>
    <source>
        <strain evidence="2">WiKim39</strain>
    </source>
</reference>
<organism evidence="1 2">
    <name type="scientific">Companilactobacillus allii</name>
    <dbReference type="NCBI Taxonomy" id="1847728"/>
    <lineage>
        <taxon>Bacteria</taxon>
        <taxon>Bacillati</taxon>
        <taxon>Bacillota</taxon>
        <taxon>Bacilli</taxon>
        <taxon>Lactobacillales</taxon>
        <taxon>Lactobacillaceae</taxon>
        <taxon>Companilactobacillus</taxon>
    </lineage>
</organism>
<dbReference type="KEGG" id="lalw:BTM29_01455"/>
<evidence type="ECO:0008006" key="3">
    <source>
        <dbReference type="Google" id="ProtNLM"/>
    </source>
</evidence>
<dbReference type="Proteomes" id="UP000187499">
    <property type="component" value="Chromosome"/>
</dbReference>
<dbReference type="EMBL" id="CP019323">
    <property type="protein sequence ID" value="APX71297.1"/>
    <property type="molecule type" value="Genomic_DNA"/>
</dbReference>
<proteinExistence type="predicted"/>
<keyword evidence="2" id="KW-1185">Reference proteome</keyword>
<sequence length="399" mass="45606">MNIGHDSKIITPKIGTQMEGYTPRFSEGIHDNLSESTMYINNGYELIIISIDIVAIPQYRADRIKRRIFEQYHIPFNQIIISTIHTHSGPTVTDLLLDEPEIDESFWGQITDKIVSSASYSINNTVNCSATLDCHKVLPGAYKNRNGENLPYNDNIYELKFRHNNNLETSVILIATHPTIMNVNNKMISADLIGQIRNNYQSDNGIYQMVLLSDCGDTSTRYTRQESTFNEVSRIGNIVSDSLNTSIKKTDLDFSSMSVSEVLFKCDYDAVNNESSNSMWKKINDEYKKSHDDGINGLLNTYKHIRYYGHTKFTAKAIILDFPNFRIVTYPGELVNTLGKRIRTMDEKPTLLITLANDYRGYSVDNKEFGRYFESYNSVFLKGMADEFVDRICKIGTKK</sequence>
<accession>A0A1P8Q0E8</accession>
<evidence type="ECO:0000313" key="1">
    <source>
        <dbReference type="EMBL" id="APX71297.1"/>
    </source>
</evidence>
<protein>
    <recommendedName>
        <fullName evidence="3">Neutral/alkaline non-lysosomal ceramidase N-terminal domain-containing protein</fullName>
    </recommendedName>
</protein>
<dbReference type="OrthoDB" id="337762at2"/>
<gene>
    <name evidence="1" type="ORF">BTM29_01455</name>
</gene>
<dbReference type="AlphaFoldDB" id="A0A1P8Q0E8"/>